<evidence type="ECO:0000313" key="3">
    <source>
        <dbReference type="EMBL" id="KAK5540808.1"/>
    </source>
</evidence>
<organism evidence="3 4">
    <name type="scientific">Vermiconidia calcicola</name>
    <dbReference type="NCBI Taxonomy" id="1690605"/>
    <lineage>
        <taxon>Eukaryota</taxon>
        <taxon>Fungi</taxon>
        <taxon>Dikarya</taxon>
        <taxon>Ascomycota</taxon>
        <taxon>Pezizomycotina</taxon>
        <taxon>Dothideomycetes</taxon>
        <taxon>Dothideomycetidae</taxon>
        <taxon>Mycosphaerellales</taxon>
        <taxon>Extremaceae</taxon>
        <taxon>Vermiconidia</taxon>
    </lineage>
</organism>
<reference evidence="3 4" key="1">
    <citation type="submission" date="2023-06" db="EMBL/GenBank/DDBJ databases">
        <title>Black Yeasts Isolated from many extreme environments.</title>
        <authorList>
            <person name="Coleine C."/>
            <person name="Stajich J.E."/>
            <person name="Selbmann L."/>
        </authorList>
    </citation>
    <scope>NUCLEOTIDE SEQUENCE [LARGE SCALE GENOMIC DNA]</scope>
    <source>
        <strain evidence="3 4">CCFEE 5887</strain>
    </source>
</reference>
<dbReference type="EMBL" id="JAXLQG010000004">
    <property type="protein sequence ID" value="KAK5540808.1"/>
    <property type="molecule type" value="Genomic_DNA"/>
</dbReference>
<dbReference type="PANTHER" id="PTHR43798">
    <property type="entry name" value="MONOACYLGLYCEROL LIPASE"/>
    <property type="match status" value="1"/>
</dbReference>
<dbReference type="SUPFAM" id="SSF53474">
    <property type="entry name" value="alpha/beta-Hydrolases"/>
    <property type="match status" value="1"/>
</dbReference>
<feature type="domain" description="AB hydrolase-1" evidence="2">
    <location>
        <begin position="141"/>
        <end position="252"/>
    </location>
</feature>
<evidence type="ECO:0000259" key="2">
    <source>
        <dbReference type="Pfam" id="PF00561"/>
    </source>
</evidence>
<keyword evidence="4" id="KW-1185">Reference proteome</keyword>
<dbReference type="Proteomes" id="UP001345827">
    <property type="component" value="Unassembled WGS sequence"/>
</dbReference>
<proteinExistence type="predicted"/>
<dbReference type="InterPro" id="IPR029058">
    <property type="entry name" value="AB_hydrolase_fold"/>
</dbReference>
<keyword evidence="1" id="KW-0472">Membrane</keyword>
<keyword evidence="1" id="KW-0812">Transmembrane</keyword>
<dbReference type="GO" id="GO:0016020">
    <property type="term" value="C:membrane"/>
    <property type="evidence" value="ECO:0007669"/>
    <property type="project" value="TreeGrafter"/>
</dbReference>
<dbReference type="PRINTS" id="PR00412">
    <property type="entry name" value="EPOXHYDRLASE"/>
</dbReference>
<dbReference type="GO" id="GO:0003824">
    <property type="term" value="F:catalytic activity"/>
    <property type="evidence" value="ECO:0007669"/>
    <property type="project" value="InterPro"/>
</dbReference>
<name>A0AAV9QFD0_9PEZI</name>
<gene>
    <name evidence="3" type="ORF">LTR25_002585</name>
</gene>
<evidence type="ECO:0000313" key="4">
    <source>
        <dbReference type="Proteomes" id="UP001345827"/>
    </source>
</evidence>
<comment type="caution">
    <text evidence="3">The sequence shown here is derived from an EMBL/GenBank/DDBJ whole genome shotgun (WGS) entry which is preliminary data.</text>
</comment>
<dbReference type="InterPro" id="IPR000639">
    <property type="entry name" value="Epox_hydrolase-like"/>
</dbReference>
<protein>
    <recommendedName>
        <fullName evidence="2">AB hydrolase-1 domain-containing protein</fullName>
    </recommendedName>
</protein>
<dbReference type="AlphaFoldDB" id="A0AAV9QFD0"/>
<keyword evidence="1" id="KW-1133">Transmembrane helix</keyword>
<dbReference type="InterPro" id="IPR000073">
    <property type="entry name" value="AB_hydrolase_1"/>
</dbReference>
<dbReference type="Gene3D" id="3.40.50.1820">
    <property type="entry name" value="alpha/beta hydrolase"/>
    <property type="match status" value="1"/>
</dbReference>
<evidence type="ECO:0000256" key="1">
    <source>
        <dbReference type="SAM" id="Phobius"/>
    </source>
</evidence>
<dbReference type="Pfam" id="PF00561">
    <property type="entry name" value="Abhydrolase_1"/>
    <property type="match status" value="1"/>
</dbReference>
<sequence>MSKITILQGLVLEQLFVAMNILAKSTILRLFLALYLLPVYCFTKAVSVLPSVIRHLPLLVTGRGREKLIIRADVYRRCEQDIAAKQYDGTYRFSPASVLWWDGRTSWDMNRLVIEVCGINARVVHTKPKTMAPTSNNPKLKPLILLHGNPSWSYIWRDIIPDLTAAGYEVFAIDWLGHGTSDKPLHISEISFELHMHTLRRVIEQLDLAEFYIAAHDWGGCIALCTIPTLPAERHCKGLFLLNTFLPPRPHDISLHYYLLYWIWFFSTGICGPLLPDSFVLRFMAPNMSVKASEVYSQPYAQSLFNTKTSINRFSHIVPGLPDCIYRLRQTCMWRTIEGLLGPEHFTNLNAQAWLANRDQEVRKWWSSSSPDDDKAAAKAPESVMILFGGNDPLLPEFKNVLERSIQVSRVLQGGEAGWLPGAGHYPMEQKPKEIAHCLVQLLEQ</sequence>
<accession>A0AAV9QFD0</accession>
<dbReference type="InterPro" id="IPR050266">
    <property type="entry name" value="AB_hydrolase_sf"/>
</dbReference>
<feature type="transmembrane region" description="Helical" evidence="1">
    <location>
        <begin position="255"/>
        <end position="275"/>
    </location>
</feature>
<dbReference type="PANTHER" id="PTHR43798:SF24">
    <property type="entry name" value="CIS-3-ALKYL-4-ALKYLOXETAN-2-ONE DECARBOXYLASE"/>
    <property type="match status" value="1"/>
</dbReference>